<organism evidence="2 3">
    <name type="scientific">Helicoverpa armigera</name>
    <name type="common">Cotton bollworm</name>
    <name type="synonym">Heliothis armigera</name>
    <dbReference type="NCBI Taxonomy" id="29058"/>
    <lineage>
        <taxon>Eukaryota</taxon>
        <taxon>Metazoa</taxon>
        <taxon>Ecdysozoa</taxon>
        <taxon>Arthropoda</taxon>
        <taxon>Hexapoda</taxon>
        <taxon>Insecta</taxon>
        <taxon>Pterygota</taxon>
        <taxon>Neoptera</taxon>
        <taxon>Endopterygota</taxon>
        <taxon>Lepidoptera</taxon>
        <taxon>Glossata</taxon>
        <taxon>Ditrysia</taxon>
        <taxon>Noctuoidea</taxon>
        <taxon>Noctuidae</taxon>
        <taxon>Heliothinae</taxon>
        <taxon>Helicoverpa</taxon>
    </lineage>
</organism>
<sequence>MIRGVVNTSPSEYQRLGGVQNKWRSTINGKRFRALPTESHISRKDRDLCTSLSRRSPNEDQINNLMKLPM</sequence>
<dbReference type="EMBL" id="KZ150115">
    <property type="protein sequence ID" value="PZC73278.1"/>
    <property type="molecule type" value="Genomic_DNA"/>
</dbReference>
<reference evidence="2 3" key="1">
    <citation type="journal article" date="2017" name="BMC Biol.">
        <title>Genomic innovations, transcriptional plasticity and gene loss underlying the evolution and divergence of two highly polyphagous and invasive Helicoverpa pest species.</title>
        <authorList>
            <person name="Pearce S.L."/>
            <person name="Clarke D.F."/>
            <person name="East P.D."/>
            <person name="Elfekih S."/>
            <person name="Gordon K.H."/>
            <person name="Jermiin L.S."/>
            <person name="McGaughran A."/>
            <person name="Oakeshott J.G."/>
            <person name="Papanikolaou A."/>
            <person name="Perera O.P."/>
            <person name="Rane R.V."/>
            <person name="Richards S."/>
            <person name="Tay W.T."/>
            <person name="Walsh T.K."/>
            <person name="Anderson A."/>
            <person name="Anderson C.J."/>
            <person name="Asgari S."/>
            <person name="Board P.G."/>
            <person name="Bretschneider A."/>
            <person name="Campbell P.M."/>
            <person name="Chertemps T."/>
            <person name="Christeller J.T."/>
            <person name="Coppin C.W."/>
            <person name="Downes S.J."/>
            <person name="Duan G."/>
            <person name="Farnsworth C.A."/>
            <person name="Good R.T."/>
            <person name="Han L.B."/>
            <person name="Han Y.C."/>
            <person name="Hatje K."/>
            <person name="Horne I."/>
            <person name="Huang Y.P."/>
            <person name="Hughes D.S."/>
            <person name="Jacquin-Joly E."/>
            <person name="James W."/>
            <person name="Jhangiani S."/>
            <person name="Kollmar M."/>
            <person name="Kuwar S.S."/>
            <person name="Li S."/>
            <person name="Liu N.Y."/>
            <person name="Maibeche M.T."/>
            <person name="Miller J.R."/>
            <person name="Montagne N."/>
            <person name="Perry T."/>
            <person name="Qu J."/>
            <person name="Song S.V."/>
            <person name="Sutton G.G."/>
            <person name="Vogel H."/>
            <person name="Walenz B.P."/>
            <person name="Xu W."/>
            <person name="Zhang H.J."/>
            <person name="Zou Z."/>
            <person name="Batterham P."/>
            <person name="Edwards O.R."/>
            <person name="Feyereisen R."/>
            <person name="Gibbs R.A."/>
            <person name="Heckel D.G."/>
            <person name="McGrath A."/>
            <person name="Robin C."/>
            <person name="Scherer S.E."/>
            <person name="Worley K.C."/>
            <person name="Wu Y.D."/>
        </authorList>
    </citation>
    <scope>NUCLEOTIDE SEQUENCE [LARGE SCALE GENOMIC DNA]</scope>
    <source>
        <strain evidence="2">Harm_GR_Male_#8</strain>
        <tissue evidence="2">Whole organism</tissue>
    </source>
</reference>
<gene>
    <name evidence="2" type="primary">HaOG209730</name>
    <name evidence="2" type="ORF">B5X24_HaOG209730</name>
</gene>
<accession>A0A2W1BEM3</accession>
<evidence type="ECO:0000256" key="1">
    <source>
        <dbReference type="SAM" id="MobiDB-lite"/>
    </source>
</evidence>
<dbReference type="Proteomes" id="UP000249218">
    <property type="component" value="Unassembled WGS sequence"/>
</dbReference>
<feature type="compositionally biased region" description="Polar residues" evidence="1">
    <location>
        <begin position="50"/>
        <end position="64"/>
    </location>
</feature>
<keyword evidence="3" id="KW-1185">Reference proteome</keyword>
<feature type="region of interest" description="Disordered" evidence="1">
    <location>
        <begin position="46"/>
        <end position="70"/>
    </location>
</feature>
<evidence type="ECO:0000313" key="2">
    <source>
        <dbReference type="EMBL" id="PZC73278.1"/>
    </source>
</evidence>
<name>A0A2W1BEM3_HELAM</name>
<proteinExistence type="predicted"/>
<protein>
    <submittedName>
        <fullName evidence="2">Uncharacterized protein</fullName>
    </submittedName>
</protein>
<evidence type="ECO:0000313" key="3">
    <source>
        <dbReference type="Proteomes" id="UP000249218"/>
    </source>
</evidence>
<dbReference type="AlphaFoldDB" id="A0A2W1BEM3"/>